<reference evidence="2" key="1">
    <citation type="submission" date="2016-07" db="EMBL/GenBank/DDBJ databases">
        <authorList>
            <person name="Kauffman K."/>
            <person name="Arevalo P."/>
            <person name="Polz M.F."/>
        </authorList>
    </citation>
    <scope>NUCLEOTIDE SEQUENCE</scope>
    <source>
        <strain evidence="2">10N.286.55.E1</strain>
    </source>
</reference>
<evidence type="ECO:0000313" key="4">
    <source>
        <dbReference type="Proteomes" id="UP000239763"/>
    </source>
</evidence>
<evidence type="ECO:0000256" key="1">
    <source>
        <dbReference type="SAM" id="SignalP"/>
    </source>
</evidence>
<organism evidence="3 5">
    <name type="scientific">Vibrio lentus</name>
    <dbReference type="NCBI Taxonomy" id="136468"/>
    <lineage>
        <taxon>Bacteria</taxon>
        <taxon>Pseudomonadati</taxon>
        <taxon>Pseudomonadota</taxon>
        <taxon>Gammaproteobacteria</taxon>
        <taxon>Vibrionales</taxon>
        <taxon>Vibrionaceae</taxon>
        <taxon>Vibrio</taxon>
    </lineage>
</organism>
<evidence type="ECO:0000313" key="3">
    <source>
        <dbReference type="EMBL" id="TKG09134.1"/>
    </source>
</evidence>
<dbReference type="InterPro" id="IPR006059">
    <property type="entry name" value="SBP"/>
</dbReference>
<feature type="chain" id="PRO_5044574528" evidence="1">
    <location>
        <begin position="20"/>
        <end position="365"/>
    </location>
</feature>
<dbReference type="Gene3D" id="3.40.190.10">
    <property type="entry name" value="Periplasmic binding protein-like II"/>
    <property type="match status" value="2"/>
</dbReference>
<dbReference type="Pfam" id="PF13416">
    <property type="entry name" value="SBP_bac_8"/>
    <property type="match status" value="1"/>
</dbReference>
<dbReference type="AlphaFoldDB" id="A0A2J6U861"/>
<dbReference type="Proteomes" id="UP000305840">
    <property type="component" value="Unassembled WGS sequence"/>
</dbReference>
<dbReference type="GeneID" id="69651487"/>
<reference evidence="3 5" key="3">
    <citation type="submission" date="2019-04" db="EMBL/GenBank/DDBJ databases">
        <title>A reverse ecology approach based on a biological definition of microbial populations.</title>
        <authorList>
            <person name="Arevalo P."/>
            <person name="Vaninsberghe D."/>
            <person name="Elsherbini J."/>
            <person name="Gore J."/>
            <person name="Polz M."/>
        </authorList>
    </citation>
    <scope>NUCLEOTIDE SEQUENCE [LARGE SCALE GENOMIC DNA]</scope>
    <source>
        <strain evidence="3 5">10N.222.48.A1</strain>
    </source>
</reference>
<dbReference type="EMBL" id="SYVO01000033">
    <property type="protein sequence ID" value="TKG09134.1"/>
    <property type="molecule type" value="Genomic_DNA"/>
</dbReference>
<comment type="caution">
    <text evidence="3">The sequence shown here is derived from an EMBL/GenBank/DDBJ whole genome shotgun (WGS) entry which is preliminary data.</text>
</comment>
<proteinExistence type="predicted"/>
<sequence>MKKTLLAALLSTTAFSSFAYDVNTMTWNEIESKAKEEGSVTFSVWYLQPGWRKFVKSFEEETGIKVRIPEGTHDGNRNKLQAESRRDKGSMDVVALGPTALNTFKLENTLLSLNKLPEIQKLNQSAEGINSKGYGVTFWGNQTGLAYDPSRIKESDLPQTFEEMESYIKSNPMAFGVNDPNGGGAGQRFIESSIRHVSGDFDMTNKLDKKVVKSWAQTWDWFEANEEDMLITASNADSLTRINDGEITLAPAWEDHLAGLQKRGAITDRIKFYIPEFGMSGGGNFVTVAKNSQHQAASLVFINWLTSADTQTALNAEFGTAPQHPDADSSKALISQDMRNNSTEPFNSEYSAYLKKQFTRNVLMR</sequence>
<accession>A0A2J6U861</accession>
<feature type="signal peptide" evidence="1">
    <location>
        <begin position="1"/>
        <end position="19"/>
    </location>
</feature>
<evidence type="ECO:0000313" key="5">
    <source>
        <dbReference type="Proteomes" id="UP000305840"/>
    </source>
</evidence>
<dbReference type="RefSeq" id="WP_017111895.1">
    <property type="nucleotide sequence ID" value="NZ_CP094660.1"/>
</dbReference>
<dbReference type="Proteomes" id="UP000239763">
    <property type="component" value="Unassembled WGS sequence"/>
</dbReference>
<name>A0A2J6U861_9VIBR</name>
<keyword evidence="1" id="KW-0732">Signal</keyword>
<dbReference type="SUPFAM" id="SSF53850">
    <property type="entry name" value="Periplasmic binding protein-like II"/>
    <property type="match status" value="1"/>
</dbReference>
<dbReference type="EMBL" id="MCSB01000046">
    <property type="protein sequence ID" value="PME24102.1"/>
    <property type="molecule type" value="Genomic_DNA"/>
</dbReference>
<reference evidence="2 4" key="2">
    <citation type="journal article" date="2018" name="Nature">
        <title>A major lineage of non-tailed dsDNA viruses as unrecognized killers of marine bacteria.</title>
        <authorList>
            <person name="Kauffman K.M."/>
            <person name="Hussain F.A."/>
            <person name="Yang J."/>
            <person name="Arevalo P."/>
            <person name="Brown J.M."/>
            <person name="Chang W.K."/>
            <person name="VanInsberghe D."/>
            <person name="Elsherbini J."/>
            <person name="Sharma R.S."/>
            <person name="Cutler M.B."/>
            <person name="Kelly L."/>
            <person name="Polz M.F."/>
        </authorList>
    </citation>
    <scope>NUCLEOTIDE SEQUENCE [LARGE SCALE GENOMIC DNA]</scope>
    <source>
        <strain evidence="2 4">10N.286.55.E1</strain>
    </source>
</reference>
<protein>
    <submittedName>
        <fullName evidence="3">Extracellular solute-binding protein</fullName>
    </submittedName>
    <submittedName>
        <fullName evidence="2">Potassium transporter Trk</fullName>
    </submittedName>
</protein>
<dbReference type="PANTHER" id="PTHR42779:SF1">
    <property type="entry name" value="PROTEIN YNJB"/>
    <property type="match status" value="1"/>
</dbReference>
<gene>
    <name evidence="2" type="ORF">BCV38_10790</name>
    <name evidence="3" type="ORF">FCV91_10945</name>
</gene>
<dbReference type="PANTHER" id="PTHR42779">
    <property type="entry name" value="PROTEIN YNJB"/>
    <property type="match status" value="1"/>
</dbReference>
<keyword evidence="4" id="KW-1185">Reference proteome</keyword>
<evidence type="ECO:0000313" key="2">
    <source>
        <dbReference type="EMBL" id="PME24102.1"/>
    </source>
</evidence>